<dbReference type="Proteomes" id="UP000035704">
    <property type="component" value="Chromosome"/>
</dbReference>
<gene>
    <name evidence="9" type="ORF">CACET_c08830</name>
</gene>
<dbReference type="KEGG" id="cace:CACET_c08830"/>
<dbReference type="Gene3D" id="3.40.50.10840">
    <property type="entry name" value="Putative sugar-binding, N-terminal domain"/>
    <property type="match status" value="1"/>
</dbReference>
<dbReference type="InterPro" id="IPR042213">
    <property type="entry name" value="NBD_C_sf"/>
</dbReference>
<dbReference type="Pfam" id="PF17042">
    <property type="entry name" value="NBD_C"/>
    <property type="match status" value="1"/>
</dbReference>
<dbReference type="GO" id="GO:0016301">
    <property type="term" value="F:kinase activity"/>
    <property type="evidence" value="ECO:0007669"/>
    <property type="project" value="UniProtKB-KW"/>
</dbReference>
<evidence type="ECO:0000256" key="6">
    <source>
        <dbReference type="ARBA" id="ARBA00023277"/>
    </source>
</evidence>
<dbReference type="Gene3D" id="3.40.980.20">
    <property type="entry name" value="Four-carbon acid sugar kinase, nucleotide binding domain"/>
    <property type="match status" value="1"/>
</dbReference>
<dbReference type="PATRIC" id="fig|84022.5.peg.2443"/>
<keyword evidence="6" id="KW-0119">Carbohydrate metabolism</keyword>
<evidence type="ECO:0000256" key="1">
    <source>
        <dbReference type="ARBA" id="ARBA00005715"/>
    </source>
</evidence>
<dbReference type="RefSeq" id="WP_044823465.1">
    <property type="nucleotide sequence ID" value="NZ_CP009687.1"/>
</dbReference>
<dbReference type="EMBL" id="CP009687">
    <property type="protein sequence ID" value="AKL94391.1"/>
    <property type="molecule type" value="Genomic_DNA"/>
</dbReference>
<accession>A0A0D8IEI8</accession>
<dbReference type="Pfam" id="PF07005">
    <property type="entry name" value="SBD_N"/>
    <property type="match status" value="1"/>
</dbReference>
<keyword evidence="10" id="KW-1185">Reference proteome</keyword>
<protein>
    <submittedName>
        <fullName evidence="9">Uncharacterized protein</fullName>
    </submittedName>
</protein>
<keyword evidence="5" id="KW-0067">ATP-binding</keyword>
<dbReference type="OrthoDB" id="9778478at2"/>
<evidence type="ECO:0000256" key="3">
    <source>
        <dbReference type="ARBA" id="ARBA00022741"/>
    </source>
</evidence>
<dbReference type="SUPFAM" id="SSF142764">
    <property type="entry name" value="YgbK-like"/>
    <property type="match status" value="1"/>
</dbReference>
<evidence type="ECO:0000259" key="8">
    <source>
        <dbReference type="Pfam" id="PF17042"/>
    </source>
</evidence>
<evidence type="ECO:0000313" key="9">
    <source>
        <dbReference type="EMBL" id="AKL94391.1"/>
    </source>
</evidence>
<dbReference type="InterPro" id="IPR031475">
    <property type="entry name" value="NBD_C"/>
</dbReference>
<dbReference type="InterPro" id="IPR010737">
    <property type="entry name" value="4-carb_acid_sugar_kinase_N"/>
</dbReference>
<feature type="domain" description="Four-carbon acid sugar kinase N-terminal" evidence="7">
    <location>
        <begin position="4"/>
        <end position="230"/>
    </location>
</feature>
<keyword evidence="2" id="KW-0808">Transferase</keyword>
<evidence type="ECO:0000313" key="10">
    <source>
        <dbReference type="Proteomes" id="UP000035704"/>
    </source>
</evidence>
<dbReference type="STRING" id="84022.CACET_c08830"/>
<evidence type="ECO:0000256" key="5">
    <source>
        <dbReference type="ARBA" id="ARBA00022840"/>
    </source>
</evidence>
<evidence type="ECO:0000256" key="4">
    <source>
        <dbReference type="ARBA" id="ARBA00022777"/>
    </source>
</evidence>
<dbReference type="InterPro" id="IPR037051">
    <property type="entry name" value="4-carb_acid_sugar_kinase_N_sf"/>
</dbReference>
<reference evidence="9 10" key="1">
    <citation type="submission" date="2014-10" db="EMBL/GenBank/DDBJ databases">
        <title>Genome sequence of Clostridium aceticum DSM 1496.</title>
        <authorList>
            <person name="Poehlein A."/>
            <person name="Schiel-Bengelsdorf B."/>
            <person name="Gottschalk G."/>
            <person name="Duerre P."/>
            <person name="Daniel R."/>
        </authorList>
    </citation>
    <scope>NUCLEOTIDE SEQUENCE [LARGE SCALE GENOMIC DNA]</scope>
    <source>
        <strain evidence="9 10">DSM 1496</strain>
    </source>
</reference>
<feature type="domain" description="Four-carbon acid sugar kinase nucleotide binding" evidence="8">
    <location>
        <begin position="249"/>
        <end position="417"/>
    </location>
</feature>
<sequence length="437" mass="47457">MSRIIVIADDLTGANATGVLLARRGFKSATYLNLQNFSEEKNNFDTIAISTDSRGISRELAYARVVEIVKVFKNKTISMFSKRIDSTLRGNIGAEIEAVLDTLDKEELAIVVASFPSSGRIAVGGYLMVNAIPLEKTDVAKDPKTPVDTSCIIELISNQTTYEVGFIPLKEVLKGKNSLKDRILQEKRSGKRIVIIDAATDEEIEAIAKAATATKLSIVAVDPGPFTAALAKTLLGQSSVIPGKKVMFAVGSVTNNTQRQLEELKLKHTPLIAKVDPEALIYPERKEEEIHRVVTTLLSQMNQYEVLGVTTNGSSILNLKEISRSLNISEDDVTQRIAEGLAKITENTMRLSKGLIGALYTSGGDITVAVCKELKSAGIEVKDEVLPLAAYGRIIDGQYNNMPIITKGGLVGGDTAMIDSIEYLLTKISNEYHINLD</sequence>
<dbReference type="GO" id="GO:0005524">
    <property type="term" value="F:ATP binding"/>
    <property type="evidence" value="ECO:0007669"/>
    <property type="project" value="UniProtKB-KW"/>
</dbReference>
<evidence type="ECO:0000259" key="7">
    <source>
        <dbReference type="Pfam" id="PF07005"/>
    </source>
</evidence>
<organism evidence="9 10">
    <name type="scientific">Clostridium aceticum</name>
    <dbReference type="NCBI Taxonomy" id="84022"/>
    <lineage>
        <taxon>Bacteria</taxon>
        <taxon>Bacillati</taxon>
        <taxon>Bacillota</taxon>
        <taxon>Clostridia</taxon>
        <taxon>Eubacteriales</taxon>
        <taxon>Clostridiaceae</taxon>
        <taxon>Clostridium</taxon>
    </lineage>
</organism>
<name>A0A0D8IEI8_9CLOT</name>
<comment type="similarity">
    <text evidence="1">Belongs to the four-carbon acid sugar kinase family.</text>
</comment>
<keyword evidence="4" id="KW-0418">Kinase</keyword>
<keyword evidence="3" id="KW-0547">Nucleotide-binding</keyword>
<dbReference type="AlphaFoldDB" id="A0A0D8IEI8"/>
<evidence type="ECO:0000256" key="2">
    <source>
        <dbReference type="ARBA" id="ARBA00022679"/>
    </source>
</evidence>
<proteinExistence type="inferred from homology"/>